<dbReference type="AlphaFoldDB" id="A0A3R8L015"/>
<reference evidence="1" key="1">
    <citation type="submission" date="2018-10" db="EMBL/GenBank/DDBJ databases">
        <title>Schaedlerella arabinophila gen. nov. sp. nov., isolated from the mouse intestinal tract and comparative analysis with the genome of the closely related altered Schaedler flora strain ASF502.</title>
        <authorList>
            <person name="Miyake S."/>
            <person name="Soh M."/>
            <person name="Seedorf H."/>
        </authorList>
    </citation>
    <scope>NUCLEOTIDE SEQUENCE [LARGE SCALE GENOMIC DNA]</scope>
    <source>
        <strain evidence="1">DSM 106076</strain>
    </source>
</reference>
<gene>
    <name evidence="1" type="ORF">EBB54_12375</name>
</gene>
<accession>A0A3R8L015</accession>
<evidence type="ECO:0000313" key="2">
    <source>
        <dbReference type="Proteomes" id="UP000274920"/>
    </source>
</evidence>
<evidence type="ECO:0000313" key="1">
    <source>
        <dbReference type="EMBL" id="RRK32076.1"/>
    </source>
</evidence>
<comment type="caution">
    <text evidence="1">The sequence shown here is derived from an EMBL/GenBank/DDBJ whole genome shotgun (WGS) entry which is preliminary data.</text>
</comment>
<dbReference type="Proteomes" id="UP000274920">
    <property type="component" value="Unassembled WGS sequence"/>
</dbReference>
<dbReference type="EMBL" id="RHJS01000002">
    <property type="protein sequence ID" value="RRK32076.1"/>
    <property type="molecule type" value="Genomic_DNA"/>
</dbReference>
<sequence>MGERLKNEILEMTFDLDRFFQPGYVIELCENTYYRGCRDKRVLAGALPQAERFPGIEAAEKFIYRHLRCADWNVCICQVCWVLLSVESELKEPDLYWDGRGFSPDLEKALAFSSYRKILSCQKREHLQEISMVDLRIFPRKQIMLAA</sequence>
<name>A0A3R8L015_9FIRM</name>
<keyword evidence="2" id="KW-1185">Reference proteome</keyword>
<proteinExistence type="predicted"/>
<organism evidence="1 2">
    <name type="scientific">Schaedlerella arabinosiphila</name>
    <dbReference type="NCBI Taxonomy" id="2044587"/>
    <lineage>
        <taxon>Bacteria</taxon>
        <taxon>Bacillati</taxon>
        <taxon>Bacillota</taxon>
        <taxon>Clostridia</taxon>
        <taxon>Lachnospirales</taxon>
        <taxon>Lachnospiraceae</taxon>
        <taxon>Schaedlerella</taxon>
    </lineage>
</organism>
<protein>
    <submittedName>
        <fullName evidence="1">Uncharacterized protein</fullName>
    </submittedName>
</protein>
<dbReference type="RefSeq" id="WP_125127623.1">
    <property type="nucleotide sequence ID" value="NZ_RHJS01000002.1"/>
</dbReference>